<dbReference type="EMBL" id="JBHSPX010000015">
    <property type="protein sequence ID" value="MFC6067570.1"/>
    <property type="molecule type" value="Genomic_DNA"/>
</dbReference>
<dbReference type="RefSeq" id="WP_031050829.1">
    <property type="nucleotide sequence ID" value="NZ_JBHSPX010000015.1"/>
</dbReference>
<organism evidence="3 4">
    <name type="scientific">Streptomyces ochraceiscleroticus</name>
    <dbReference type="NCBI Taxonomy" id="47761"/>
    <lineage>
        <taxon>Bacteria</taxon>
        <taxon>Bacillati</taxon>
        <taxon>Actinomycetota</taxon>
        <taxon>Actinomycetes</taxon>
        <taxon>Kitasatosporales</taxon>
        <taxon>Streptomycetaceae</taxon>
        <taxon>Streptomyces</taxon>
    </lineage>
</organism>
<evidence type="ECO:0000256" key="2">
    <source>
        <dbReference type="SAM" id="SignalP"/>
    </source>
</evidence>
<evidence type="ECO:0000313" key="3">
    <source>
        <dbReference type="EMBL" id="MFC6067570.1"/>
    </source>
</evidence>
<dbReference type="PROSITE" id="PS51257">
    <property type="entry name" value="PROKAR_LIPOPROTEIN"/>
    <property type="match status" value="1"/>
</dbReference>
<keyword evidence="4" id="KW-1185">Reference proteome</keyword>
<feature type="region of interest" description="Disordered" evidence="1">
    <location>
        <begin position="21"/>
        <end position="53"/>
    </location>
</feature>
<reference evidence="4" key="1">
    <citation type="journal article" date="2019" name="Int. J. Syst. Evol. Microbiol.">
        <title>The Global Catalogue of Microorganisms (GCM) 10K type strain sequencing project: providing services to taxonomists for standard genome sequencing and annotation.</title>
        <authorList>
            <consortium name="The Broad Institute Genomics Platform"/>
            <consortium name="The Broad Institute Genome Sequencing Center for Infectious Disease"/>
            <person name="Wu L."/>
            <person name="Ma J."/>
        </authorList>
    </citation>
    <scope>NUCLEOTIDE SEQUENCE [LARGE SCALE GENOMIC DNA]</scope>
    <source>
        <strain evidence="4">CGMCC 1.15180</strain>
    </source>
</reference>
<dbReference type="Proteomes" id="UP001596139">
    <property type="component" value="Unassembled WGS sequence"/>
</dbReference>
<gene>
    <name evidence="3" type="ORF">ACFP4F_34170</name>
</gene>
<comment type="caution">
    <text evidence="3">The sequence shown here is derived from an EMBL/GenBank/DDBJ whole genome shotgun (WGS) entry which is preliminary data.</text>
</comment>
<name>A0ABW1MUQ4_9ACTN</name>
<feature type="region of interest" description="Disordered" evidence="1">
    <location>
        <begin position="113"/>
        <end position="144"/>
    </location>
</feature>
<proteinExistence type="predicted"/>
<accession>A0ABW1MUQ4</accession>
<sequence>MRKAAQIAGAAAIAAMLLSGCGSSSEGDEESKPSQSADGADKPASGIDGAWQSKSANGTVTLAVIGESATLSTGKTACQGTVQDMGTTMLALKCSDGDDTRSMGTVKQTGDKLTVSWKNGPTEEFTKTEGKVEIPKPDLPSGTN</sequence>
<feature type="chain" id="PRO_5047501130" description="Lipoprotein" evidence="2">
    <location>
        <begin position="27"/>
        <end position="144"/>
    </location>
</feature>
<evidence type="ECO:0008006" key="5">
    <source>
        <dbReference type="Google" id="ProtNLM"/>
    </source>
</evidence>
<protein>
    <recommendedName>
        <fullName evidence="5">Lipoprotein</fullName>
    </recommendedName>
</protein>
<keyword evidence="2" id="KW-0732">Signal</keyword>
<evidence type="ECO:0000256" key="1">
    <source>
        <dbReference type="SAM" id="MobiDB-lite"/>
    </source>
</evidence>
<evidence type="ECO:0000313" key="4">
    <source>
        <dbReference type="Proteomes" id="UP001596139"/>
    </source>
</evidence>
<feature type="compositionally biased region" description="Basic and acidic residues" evidence="1">
    <location>
        <begin position="124"/>
        <end position="136"/>
    </location>
</feature>
<feature type="signal peptide" evidence="2">
    <location>
        <begin position="1"/>
        <end position="26"/>
    </location>
</feature>